<proteinExistence type="predicted"/>
<evidence type="ECO:0000313" key="2">
    <source>
        <dbReference type="EMBL" id="OJJ36132.1"/>
    </source>
</evidence>
<dbReference type="Proteomes" id="UP000184383">
    <property type="component" value="Unassembled WGS sequence"/>
</dbReference>
<evidence type="ECO:0000256" key="1">
    <source>
        <dbReference type="PROSITE-ProRule" id="PRU00023"/>
    </source>
</evidence>
<keyword evidence="3" id="KW-1185">Reference proteome</keyword>
<dbReference type="PROSITE" id="PS50088">
    <property type="entry name" value="ANK_REPEAT"/>
    <property type="match status" value="1"/>
</dbReference>
<dbReference type="STRING" id="1073089.A0A1L9RMJ7"/>
<gene>
    <name evidence="2" type="ORF">ASPWEDRAFT_69346</name>
</gene>
<dbReference type="EMBL" id="KV878212">
    <property type="protein sequence ID" value="OJJ36132.1"/>
    <property type="molecule type" value="Genomic_DNA"/>
</dbReference>
<dbReference type="GeneID" id="63754886"/>
<dbReference type="InterPro" id="IPR036770">
    <property type="entry name" value="Ankyrin_rpt-contain_sf"/>
</dbReference>
<feature type="repeat" description="ANK" evidence="1">
    <location>
        <begin position="133"/>
        <end position="165"/>
    </location>
</feature>
<organism evidence="2 3">
    <name type="scientific">Aspergillus wentii DTO 134E9</name>
    <dbReference type="NCBI Taxonomy" id="1073089"/>
    <lineage>
        <taxon>Eukaryota</taxon>
        <taxon>Fungi</taxon>
        <taxon>Dikarya</taxon>
        <taxon>Ascomycota</taxon>
        <taxon>Pezizomycotina</taxon>
        <taxon>Eurotiomycetes</taxon>
        <taxon>Eurotiomycetidae</taxon>
        <taxon>Eurotiales</taxon>
        <taxon>Aspergillaceae</taxon>
        <taxon>Aspergillus</taxon>
        <taxon>Aspergillus subgen. Cremei</taxon>
    </lineage>
</organism>
<dbReference type="InterPro" id="IPR002110">
    <property type="entry name" value="Ankyrin_rpt"/>
</dbReference>
<dbReference type="Pfam" id="PF13637">
    <property type="entry name" value="Ank_4"/>
    <property type="match status" value="1"/>
</dbReference>
<accession>A0A1L9RMJ7</accession>
<dbReference type="SUPFAM" id="SSF48403">
    <property type="entry name" value="Ankyrin repeat"/>
    <property type="match status" value="1"/>
</dbReference>
<sequence>MDEDAMHMAHFQYQPYEYEPLNEPNSIRVVSPLDDTLNPVKPTIFGQPLIQLCLDAIELNENRDFEALPKMPHSPFVDKPGQDTTYSPELNRCPIAVNGRLLFVGQNVYDFLRHFPWTGAEEPDVDLERTPELERTALMTAAQDGELDEVQSLLLKGASVHAVDANGQTALHRAAFGGGALQNCEAVGQGGCRCKQGGPHWKNPIRNCVDSGKAPDLQHAERQRLEPLGSPKNQWIWIEEICCSPAEIKSNDYGVPGHTILEHAKSSLIWIGVEDEHTAFVHQAVEHFRVNHTFVLNDTIVKVWEEQGAQYKKTNRIPKFDQWPVGEKAVAIRQYWALFFLHQRSWFSLSDLEPERNFMNMFAKSIKLVCGKYVFDFSDFGGLCNYHPATFNRGQEEQ</sequence>
<reference evidence="3" key="1">
    <citation type="journal article" date="2017" name="Genome Biol.">
        <title>Comparative genomics reveals high biological diversity and specific adaptations in the industrially and medically important fungal genus Aspergillus.</title>
        <authorList>
            <person name="de Vries R.P."/>
            <person name="Riley R."/>
            <person name="Wiebenga A."/>
            <person name="Aguilar-Osorio G."/>
            <person name="Amillis S."/>
            <person name="Uchima C.A."/>
            <person name="Anderluh G."/>
            <person name="Asadollahi M."/>
            <person name="Askin M."/>
            <person name="Barry K."/>
            <person name="Battaglia E."/>
            <person name="Bayram O."/>
            <person name="Benocci T."/>
            <person name="Braus-Stromeyer S.A."/>
            <person name="Caldana C."/>
            <person name="Canovas D."/>
            <person name="Cerqueira G.C."/>
            <person name="Chen F."/>
            <person name="Chen W."/>
            <person name="Choi C."/>
            <person name="Clum A."/>
            <person name="Dos Santos R.A."/>
            <person name="Damasio A.R."/>
            <person name="Diallinas G."/>
            <person name="Emri T."/>
            <person name="Fekete E."/>
            <person name="Flipphi M."/>
            <person name="Freyberg S."/>
            <person name="Gallo A."/>
            <person name="Gournas C."/>
            <person name="Habgood R."/>
            <person name="Hainaut M."/>
            <person name="Harispe M.L."/>
            <person name="Henrissat B."/>
            <person name="Hilden K.S."/>
            <person name="Hope R."/>
            <person name="Hossain A."/>
            <person name="Karabika E."/>
            <person name="Karaffa L."/>
            <person name="Karanyi Z."/>
            <person name="Krasevec N."/>
            <person name="Kuo A."/>
            <person name="Kusch H."/>
            <person name="LaButti K."/>
            <person name="Lagendijk E.L."/>
            <person name="Lapidus A."/>
            <person name="Levasseur A."/>
            <person name="Lindquist E."/>
            <person name="Lipzen A."/>
            <person name="Logrieco A.F."/>
            <person name="MacCabe A."/>
            <person name="Maekelae M.R."/>
            <person name="Malavazi I."/>
            <person name="Melin P."/>
            <person name="Meyer V."/>
            <person name="Mielnichuk N."/>
            <person name="Miskei M."/>
            <person name="Molnar A.P."/>
            <person name="Mule G."/>
            <person name="Ngan C.Y."/>
            <person name="Orejas M."/>
            <person name="Orosz E."/>
            <person name="Ouedraogo J.P."/>
            <person name="Overkamp K.M."/>
            <person name="Park H.-S."/>
            <person name="Perrone G."/>
            <person name="Piumi F."/>
            <person name="Punt P.J."/>
            <person name="Ram A.F."/>
            <person name="Ramon A."/>
            <person name="Rauscher S."/>
            <person name="Record E."/>
            <person name="Riano-Pachon D.M."/>
            <person name="Robert V."/>
            <person name="Roehrig J."/>
            <person name="Ruller R."/>
            <person name="Salamov A."/>
            <person name="Salih N.S."/>
            <person name="Samson R.A."/>
            <person name="Sandor E."/>
            <person name="Sanguinetti M."/>
            <person name="Schuetze T."/>
            <person name="Sepcic K."/>
            <person name="Shelest E."/>
            <person name="Sherlock G."/>
            <person name="Sophianopoulou V."/>
            <person name="Squina F.M."/>
            <person name="Sun H."/>
            <person name="Susca A."/>
            <person name="Todd R.B."/>
            <person name="Tsang A."/>
            <person name="Unkles S.E."/>
            <person name="van de Wiele N."/>
            <person name="van Rossen-Uffink D."/>
            <person name="Oliveira J.V."/>
            <person name="Vesth T.C."/>
            <person name="Visser J."/>
            <person name="Yu J.-H."/>
            <person name="Zhou M."/>
            <person name="Andersen M.R."/>
            <person name="Archer D.B."/>
            <person name="Baker S.E."/>
            <person name="Benoit I."/>
            <person name="Brakhage A.A."/>
            <person name="Braus G.H."/>
            <person name="Fischer R."/>
            <person name="Frisvad J.C."/>
            <person name="Goldman G.H."/>
            <person name="Houbraken J."/>
            <person name="Oakley B."/>
            <person name="Pocsi I."/>
            <person name="Scazzocchio C."/>
            <person name="Seiboth B."/>
            <person name="vanKuyk P.A."/>
            <person name="Wortman J."/>
            <person name="Dyer P.S."/>
            <person name="Grigoriev I.V."/>
        </authorList>
    </citation>
    <scope>NUCLEOTIDE SEQUENCE [LARGE SCALE GENOMIC DNA]</scope>
    <source>
        <strain evidence="3">DTO 134E9</strain>
    </source>
</reference>
<dbReference type="AlphaFoldDB" id="A0A1L9RMJ7"/>
<dbReference type="OrthoDB" id="4476201at2759"/>
<name>A0A1L9RMJ7_ASPWE</name>
<keyword evidence="1" id="KW-0040">ANK repeat</keyword>
<dbReference type="RefSeq" id="XP_040689808.1">
    <property type="nucleotide sequence ID" value="XM_040839038.1"/>
</dbReference>
<protein>
    <submittedName>
        <fullName evidence="2">Uncharacterized protein</fullName>
    </submittedName>
</protein>
<dbReference type="Gene3D" id="1.25.40.20">
    <property type="entry name" value="Ankyrin repeat-containing domain"/>
    <property type="match status" value="1"/>
</dbReference>
<dbReference type="PROSITE" id="PS50297">
    <property type="entry name" value="ANK_REP_REGION"/>
    <property type="match status" value="1"/>
</dbReference>
<dbReference type="VEuPathDB" id="FungiDB:ASPWEDRAFT_69346"/>
<evidence type="ECO:0000313" key="3">
    <source>
        <dbReference type="Proteomes" id="UP000184383"/>
    </source>
</evidence>